<dbReference type="SUPFAM" id="SSF81321">
    <property type="entry name" value="Family A G protein-coupled receptor-like"/>
    <property type="match status" value="1"/>
</dbReference>
<dbReference type="AlphaFoldDB" id="A0A1I7UMX0"/>
<dbReference type="InterPro" id="IPR019428">
    <property type="entry name" value="7TM_GPCR_serpentine_rcpt_Str"/>
</dbReference>
<evidence type="ECO:0000313" key="2">
    <source>
        <dbReference type="Proteomes" id="UP000095282"/>
    </source>
</evidence>
<feature type="region of interest" description="Disordered" evidence="1">
    <location>
        <begin position="74"/>
        <end position="104"/>
    </location>
</feature>
<evidence type="ECO:0000313" key="3">
    <source>
        <dbReference type="WBParaSite" id="Csp11.Scaffold630.g17574.t1"/>
    </source>
</evidence>
<name>A0A1I7UMX0_9PELO</name>
<dbReference type="eggNOG" id="ENOG502TG6N">
    <property type="taxonomic scope" value="Eukaryota"/>
</dbReference>
<dbReference type="Proteomes" id="UP000095282">
    <property type="component" value="Unplaced"/>
</dbReference>
<feature type="compositionally biased region" description="Basic and acidic residues" evidence="1">
    <location>
        <begin position="74"/>
        <end position="94"/>
    </location>
</feature>
<dbReference type="WBParaSite" id="Csp11.Scaffold630.g17574.t1">
    <property type="protein sequence ID" value="Csp11.Scaffold630.g17574.t1"/>
    <property type="gene ID" value="Csp11.Scaffold630.g17574"/>
</dbReference>
<evidence type="ECO:0000256" key="1">
    <source>
        <dbReference type="SAM" id="MobiDB-lite"/>
    </source>
</evidence>
<accession>A0A1I7UMX0</accession>
<protein>
    <submittedName>
        <fullName evidence="3">G_PROTEIN_RECEP_F1_2 domain-containing protein</fullName>
    </submittedName>
</protein>
<proteinExistence type="predicted"/>
<sequence>MHLPLLSTYSAALLWEFTNVGIGRLSNFASITIALYPVIDPLPTIFIIKNYREGLKQFCLKPIKYCIEFKNRESANTAQKDDASSRRISNKPEEDNVSIWGDVL</sequence>
<organism evidence="2 3">
    <name type="scientific">Caenorhabditis tropicalis</name>
    <dbReference type="NCBI Taxonomy" id="1561998"/>
    <lineage>
        <taxon>Eukaryota</taxon>
        <taxon>Metazoa</taxon>
        <taxon>Ecdysozoa</taxon>
        <taxon>Nematoda</taxon>
        <taxon>Chromadorea</taxon>
        <taxon>Rhabditida</taxon>
        <taxon>Rhabditina</taxon>
        <taxon>Rhabditomorpha</taxon>
        <taxon>Rhabditoidea</taxon>
        <taxon>Rhabditidae</taxon>
        <taxon>Peloderinae</taxon>
        <taxon>Caenorhabditis</taxon>
    </lineage>
</organism>
<dbReference type="Pfam" id="PF10326">
    <property type="entry name" value="7TM_GPCR_Str"/>
    <property type="match status" value="1"/>
</dbReference>
<keyword evidence="2" id="KW-1185">Reference proteome</keyword>
<reference evidence="3" key="1">
    <citation type="submission" date="2016-11" db="UniProtKB">
        <authorList>
            <consortium name="WormBaseParasite"/>
        </authorList>
    </citation>
    <scope>IDENTIFICATION</scope>
</reference>